<name>A0ACC1SU31_9HYPO</name>
<reference evidence="1" key="1">
    <citation type="submission" date="2022-08" db="EMBL/GenBank/DDBJ databases">
        <title>Genome Sequence of Fusarium decemcellulare.</title>
        <authorList>
            <person name="Buettner E."/>
        </authorList>
    </citation>
    <scope>NUCLEOTIDE SEQUENCE</scope>
    <source>
        <strain evidence="1">Babe19</strain>
    </source>
</reference>
<gene>
    <name evidence="1" type="ORF">NM208_g1961</name>
</gene>
<proteinExistence type="predicted"/>
<evidence type="ECO:0000313" key="2">
    <source>
        <dbReference type="Proteomes" id="UP001148629"/>
    </source>
</evidence>
<organism evidence="1 2">
    <name type="scientific">Fusarium decemcellulare</name>
    <dbReference type="NCBI Taxonomy" id="57161"/>
    <lineage>
        <taxon>Eukaryota</taxon>
        <taxon>Fungi</taxon>
        <taxon>Dikarya</taxon>
        <taxon>Ascomycota</taxon>
        <taxon>Pezizomycotina</taxon>
        <taxon>Sordariomycetes</taxon>
        <taxon>Hypocreomycetidae</taxon>
        <taxon>Hypocreales</taxon>
        <taxon>Nectriaceae</taxon>
        <taxon>Fusarium</taxon>
        <taxon>Fusarium decemcellulare species complex</taxon>
    </lineage>
</organism>
<accession>A0ACC1SU31</accession>
<comment type="caution">
    <text evidence="1">The sequence shown here is derived from an EMBL/GenBank/DDBJ whole genome shotgun (WGS) entry which is preliminary data.</text>
</comment>
<keyword evidence="2" id="KW-1185">Reference proteome</keyword>
<protein>
    <submittedName>
        <fullName evidence="1">Uncharacterized protein</fullName>
    </submittedName>
</protein>
<evidence type="ECO:0000313" key="1">
    <source>
        <dbReference type="EMBL" id="KAJ3546527.1"/>
    </source>
</evidence>
<sequence>MPLPATRQHVRTGCRTCKIRKVKCDEAKPSCRRCTSSRRVCGGYEDTTTHRGLTWYRPNQLAARNQKEGRAFQFFNKMAGPALSGSTDSYFWTHLVMQFSHFEPTVRHAVLSISSLYEEFARGSRITSQICGSTFAIGHYNAAIQQVKSSGDEQLILLLCVLFVCIEYLQGDIHAALQHCRYGIMILNNSGCPGWAREHLVPIFRRLSLIPFFFGGKPDMRLPSLIGFDAPMPEEFTSIAEAQSFIDNLMFRAMECILDGHDDQRLSLVTLLDEWESRAKNLEDNVPTSSATDRYALYGMRIKHKVTSIYIHKPREATEMWYDQHLDTFRDVVDLARQASSAWEIARQEDVPDSSFTFEMGFLPLTFFAVIKCRSLKIRLEALSLAARLGPAKEGLFDVGTLYRVGRRQIELEHDVLLDDNKTDFGSNALEDEPLPPEEKRFFAVPVKHELEVISDQDGSIRYKRQVHFLKRDQEGQVIMREEYISDDIPSGCNVHIPPMRSAQPYVFRAQTTCSARIKFSNFLLGALQSAEPSLKLAGISWSGLHFPGTHLQAPQLGRQNVIKAYSHSVFCPILYSAVLLESASTSVNSIPVLMRSTSFVGAAVSAVAVHAASLSDICSKSYAQSALPADNFLSGITLDPDSVQTSLVSNASFQSEWYPTASADYCNLTFAYSHDGLEDDVVHVSYLLPAPSKFQNRYVSTGGGGLAINSGSQYAASGLIVGAVSGVTDGGFGSFDTQWDEVFLLANGTINWQSVYMFGYQAHHELALLGKELARNIYNVSKSSKLYSYYQGCSEGGREGWSQVQRFADQFDGAAIGAPAFRYGQQQVNHLFGNVIEQTLDYFPPSCELDKILNLTIAACDGLDGKTDGVVSRSDLCKLRFDLNSTIGESYSCAASSSQGGPGALRARQFAQPDTPAQKGTVSKEGVAVIQQFLDGLHDSKGRRVYLNYQPGSSFSDATTSYDEETETWGLSISGLGGEWVARYLQLQDTSTLSSLDNVTYDTLKEWMIYGMNKYADSLQTTYPDLNDFQSAGGKVIHVHGESDDSIPAGSSVHYYDSVRSVMFADKSYNESVAAVDEFYRLYLVPGGAHCGSNTHQPNGGWPQTTLQTVIEWVEKGVAPETLDGHDGIDTICRWPLRPLWSGNGTSLNCVYDQESIDNINKNNFIYVSPPTPQARPTSVSSPSTQSPKESEYAATSPSEFGENSQVVLSQRSPSLPRSVEYFGHLSPLHKAGLQYFTERTVRVLAPHPQVFDELCELILPMAVFNEPLLQGIIALAAVHKLASCKTRDEQDAQGLIVAGFQALSSRSLCQKLSECDEDQQLVPLLAAARALFVCEVFAAEPSADRWSVHFRGARGLISRLQDKGLSQNPTDELRFLLRWFDMTESLVCHSVGDLAPLQTAIPTPSTQRSDNEPIYIDMYLARTRDLLGVFKEIARLYWANSDVVSPETSDDTSPSGQDDAEVWWLLGYLQAIIDRDQANPPPVSSLRGHILSPAEVDEYRLSNQVWQLTALLLIHRRLRHLPRSSPMIQDLVKRLLGSAEQMTLRDGLTPVTLLTPPLFFAGCDALGSDRVRVTRLLQGVSTCLGLLNTQRALEILEEYWGFDPGDDDELANVSFPKLSEFLPY</sequence>
<dbReference type="Proteomes" id="UP001148629">
    <property type="component" value="Unassembled WGS sequence"/>
</dbReference>
<dbReference type="EMBL" id="JANRMS010000110">
    <property type="protein sequence ID" value="KAJ3546527.1"/>
    <property type="molecule type" value="Genomic_DNA"/>
</dbReference>